<dbReference type="Proteomes" id="UP000494206">
    <property type="component" value="Unassembled WGS sequence"/>
</dbReference>
<name>A0A8S1EY22_9PELO</name>
<sequence>MLHRSPSGAKRKIRQKRDGEGSRPSPFLSSSSSSTSSYHESSASPSSTENVSNYRSLIDSGDYQSILPDFNSTVPPVPTPRLNVPYSSSMSSLELSSTAIHKPPPPLPPTNAKPMIEVHPMPTDECASLSGSSISSSTDLDSYKAKPLPPTKPAVPAKPKTLLMNHLDRSTSMTSLSSPVQHTTSTFLNNFMPTPSLINLQQSYRNPDLGSQDLAKLENTRQESIQKVNKILINYNEEKNNIDHEMEEIQRTGARILSIIERHDKHLANKVRRHLENSKELLEIETELEMQLKKLNERSKDGTIDKPSAHFEESRLRRRFQEIDLLRKIYLRRENDNEKDMAELLTDDELQQWKRFKKTTFRLLANDVSVDYCIRESKMKLDALHLAPGTNT</sequence>
<organism evidence="3 4">
    <name type="scientific">Caenorhabditis bovis</name>
    <dbReference type="NCBI Taxonomy" id="2654633"/>
    <lineage>
        <taxon>Eukaryota</taxon>
        <taxon>Metazoa</taxon>
        <taxon>Ecdysozoa</taxon>
        <taxon>Nematoda</taxon>
        <taxon>Chromadorea</taxon>
        <taxon>Rhabditida</taxon>
        <taxon>Rhabditina</taxon>
        <taxon>Rhabditomorpha</taxon>
        <taxon>Rhabditoidea</taxon>
        <taxon>Rhabditidae</taxon>
        <taxon>Peloderinae</taxon>
        <taxon>Caenorhabditis</taxon>
    </lineage>
</organism>
<feature type="compositionally biased region" description="Low complexity" evidence="2">
    <location>
        <begin position="128"/>
        <end position="140"/>
    </location>
</feature>
<protein>
    <recommendedName>
        <fullName evidence="5">ASD2 domain-containing protein</fullName>
    </recommendedName>
</protein>
<comment type="caution">
    <text evidence="3">The sequence shown here is derived from an EMBL/GenBank/DDBJ whole genome shotgun (WGS) entry which is preliminary data.</text>
</comment>
<evidence type="ECO:0000256" key="1">
    <source>
        <dbReference type="SAM" id="Coils"/>
    </source>
</evidence>
<evidence type="ECO:0008006" key="5">
    <source>
        <dbReference type="Google" id="ProtNLM"/>
    </source>
</evidence>
<evidence type="ECO:0000256" key="2">
    <source>
        <dbReference type="SAM" id="MobiDB-lite"/>
    </source>
</evidence>
<dbReference type="OrthoDB" id="10063560at2759"/>
<feature type="compositionally biased region" description="Low complexity" evidence="2">
    <location>
        <begin position="22"/>
        <end position="47"/>
    </location>
</feature>
<dbReference type="Gene3D" id="6.10.250.3120">
    <property type="match status" value="1"/>
</dbReference>
<evidence type="ECO:0000313" key="4">
    <source>
        <dbReference type="Proteomes" id="UP000494206"/>
    </source>
</evidence>
<feature type="compositionally biased region" description="Basic residues" evidence="2">
    <location>
        <begin position="1"/>
        <end position="15"/>
    </location>
</feature>
<keyword evidence="1" id="KW-0175">Coiled coil</keyword>
<gene>
    <name evidence="3" type="ORF">CBOVIS_LOCUS5469</name>
</gene>
<dbReference type="AlphaFoldDB" id="A0A8S1EY22"/>
<feature type="region of interest" description="Disordered" evidence="2">
    <location>
        <begin position="1"/>
        <end position="88"/>
    </location>
</feature>
<accession>A0A8S1EY22</accession>
<feature type="coiled-coil region" evidence="1">
    <location>
        <begin position="214"/>
        <end position="252"/>
    </location>
</feature>
<proteinExistence type="predicted"/>
<feature type="region of interest" description="Disordered" evidence="2">
    <location>
        <begin position="125"/>
        <end position="158"/>
    </location>
</feature>
<evidence type="ECO:0000313" key="3">
    <source>
        <dbReference type="EMBL" id="CAB3402934.1"/>
    </source>
</evidence>
<dbReference type="EMBL" id="CADEPM010000003">
    <property type="protein sequence ID" value="CAB3402934.1"/>
    <property type="molecule type" value="Genomic_DNA"/>
</dbReference>
<reference evidence="3 4" key="1">
    <citation type="submission" date="2020-04" db="EMBL/GenBank/DDBJ databases">
        <authorList>
            <person name="Laetsch R D."/>
            <person name="Stevens L."/>
            <person name="Kumar S."/>
            <person name="Blaxter L. M."/>
        </authorList>
    </citation>
    <scope>NUCLEOTIDE SEQUENCE [LARGE SCALE GENOMIC DNA]</scope>
</reference>
<keyword evidence="4" id="KW-1185">Reference proteome</keyword>